<feature type="region of interest" description="Disordered" evidence="1">
    <location>
        <begin position="276"/>
        <end position="345"/>
    </location>
</feature>
<protein>
    <submittedName>
        <fullName evidence="3">Hydrolase</fullName>
    </submittedName>
</protein>
<dbReference type="InterPro" id="IPR035992">
    <property type="entry name" value="Ricin_B-like_lectins"/>
</dbReference>
<dbReference type="InterPro" id="IPR000772">
    <property type="entry name" value="Ricin_B_lectin"/>
</dbReference>
<evidence type="ECO:0000259" key="2">
    <source>
        <dbReference type="SMART" id="SM00458"/>
    </source>
</evidence>
<dbReference type="SUPFAM" id="SSF50370">
    <property type="entry name" value="Ricin B-like lectins"/>
    <property type="match status" value="1"/>
</dbReference>
<accession>A0A101NV65</accession>
<feature type="domain" description="Ricin B lectin" evidence="2">
    <location>
        <begin position="413"/>
        <end position="543"/>
    </location>
</feature>
<keyword evidence="3" id="KW-0378">Hydrolase</keyword>
<organism evidence="3 4">
    <name type="scientific">Streptomyces yokosukanensis</name>
    <dbReference type="NCBI Taxonomy" id="67386"/>
    <lineage>
        <taxon>Bacteria</taxon>
        <taxon>Bacillati</taxon>
        <taxon>Actinomycetota</taxon>
        <taxon>Actinomycetes</taxon>
        <taxon>Kitasatosporales</taxon>
        <taxon>Streptomycetaceae</taxon>
        <taxon>Streptomyces</taxon>
    </lineage>
</organism>
<comment type="caution">
    <text evidence="3">The sequence shown here is derived from an EMBL/GenBank/DDBJ whole genome shotgun (WGS) entry which is preliminary data.</text>
</comment>
<name>A0A101NV65_9ACTN</name>
<proteinExistence type="predicted"/>
<dbReference type="Gene3D" id="2.80.10.50">
    <property type="match status" value="1"/>
</dbReference>
<evidence type="ECO:0000313" key="4">
    <source>
        <dbReference type="Proteomes" id="UP000053127"/>
    </source>
</evidence>
<feature type="region of interest" description="Disordered" evidence="1">
    <location>
        <begin position="1"/>
        <end position="33"/>
    </location>
</feature>
<gene>
    <name evidence="3" type="ORF">AQI95_36890</name>
</gene>
<sequence length="572" mass="59131">MPTPHPPRPPYPPPGGDPGEPDESLAGPLRAGSDAEASRSAALLMARHWQPAQDYAVVCLALSGPLAHMVTATAFHQVLGRLALGEAAEALRPRLLVAVRDTVVNWSGADHVTAVLPGLAKPAGGRGMRAAKTLIPENRSLSDRSFHALPRLEQALLWHIEVEAEPITVPAGLLGVDVDSAAVALEQAREKFREGLVRAHRELAPGKECRYYNRLLDAPIRRGGSGALLPDVQQHLSACSYCRHAAEQLGHADAALGVLLAEAVLGWGARRYLDSRPGRRPGAARGGSRRSGGRRRGGDKPGLFDRAVLPGVRRRGADRSRARTPGTRGRRRGADEPGPLARIPGTAWSSRTLLTGVGVASAALLATVLAISLWPEGGDGTDPVASTGAGPGSTGRSVPPSATAPGTAALPATGRSGRLRNAAADLCLDVKGTPDAGVGAVLAVCSSARTQQWTYEADGLLRSAADSGLCLDSHADAGVVILGTCADAGSKRADDVRYDLTVQGELLPRWDRTLAVATSAGAAGADLVVKVRDGSAGQRWATDASSATPGSLSIAGPDGPAARPARRSAKNT</sequence>
<dbReference type="SMART" id="SM00458">
    <property type="entry name" value="RICIN"/>
    <property type="match status" value="1"/>
</dbReference>
<dbReference type="EMBL" id="LMWN01000060">
    <property type="protein sequence ID" value="KUM99807.1"/>
    <property type="molecule type" value="Genomic_DNA"/>
</dbReference>
<evidence type="ECO:0000256" key="1">
    <source>
        <dbReference type="SAM" id="MobiDB-lite"/>
    </source>
</evidence>
<feature type="compositionally biased region" description="Low complexity" evidence="1">
    <location>
        <begin position="399"/>
        <end position="413"/>
    </location>
</feature>
<keyword evidence="4" id="KW-1185">Reference proteome</keyword>
<dbReference type="Proteomes" id="UP000053127">
    <property type="component" value="Unassembled WGS sequence"/>
</dbReference>
<dbReference type="STRING" id="67386.AQI95_36890"/>
<evidence type="ECO:0000313" key="3">
    <source>
        <dbReference type="EMBL" id="KUM99807.1"/>
    </source>
</evidence>
<dbReference type="Pfam" id="PF00652">
    <property type="entry name" value="Ricin_B_lectin"/>
    <property type="match status" value="1"/>
</dbReference>
<dbReference type="PROSITE" id="PS50231">
    <property type="entry name" value="RICIN_B_LECTIN"/>
    <property type="match status" value="1"/>
</dbReference>
<dbReference type="RefSeq" id="WP_067134577.1">
    <property type="nucleotide sequence ID" value="NZ_KQ948226.1"/>
</dbReference>
<dbReference type="GO" id="GO:0016787">
    <property type="term" value="F:hydrolase activity"/>
    <property type="evidence" value="ECO:0007669"/>
    <property type="project" value="UniProtKB-KW"/>
</dbReference>
<reference evidence="3 4" key="1">
    <citation type="submission" date="2015-10" db="EMBL/GenBank/DDBJ databases">
        <title>Draft genome sequence of Streptomyces yokosukanensis DSM 40224, type strain for the species Streptomyces yokosukanensis.</title>
        <authorList>
            <person name="Ruckert C."/>
            <person name="Winkler A."/>
            <person name="Kalinowski J."/>
            <person name="Kampfer P."/>
            <person name="Glaeser S."/>
        </authorList>
    </citation>
    <scope>NUCLEOTIDE SEQUENCE [LARGE SCALE GENOMIC DNA]</scope>
    <source>
        <strain evidence="3 4">DSM 40224</strain>
    </source>
</reference>
<feature type="compositionally biased region" description="Pro residues" evidence="1">
    <location>
        <begin position="1"/>
        <end position="16"/>
    </location>
</feature>
<feature type="region of interest" description="Disordered" evidence="1">
    <location>
        <begin position="376"/>
        <end position="415"/>
    </location>
</feature>
<dbReference type="OrthoDB" id="5056661at2"/>
<dbReference type="AlphaFoldDB" id="A0A101NV65"/>
<feature type="region of interest" description="Disordered" evidence="1">
    <location>
        <begin position="539"/>
        <end position="572"/>
    </location>
</feature>